<comment type="similarity">
    <text evidence="1">Belongs to the short-chain dehydrogenases/reductases (SDR) family.</text>
</comment>
<sequence length="339" mass="36106">MNGHSSQQHPLQPIFSAAATAAEVIGHINLTGKTAIVTGGYSGIGLETVRALHSAGAAVIVPARDTAKAEKSLAGLNGVAIEPLDLIDAASIDAFTERFLATGSPLHILVNSAGIMANPLTRDADGNESQFATNHLGHFRLVNKLWPALQQANGARVVSVASRGHRFSPMVFDDVNFIHREYDRWKAYGQSKTANVLFAVALDRRGKAENIRAFAVHPGTIADTGLAKHVAQEDLQRMGAIDAKGNAILDASRQMKNAAQGAATGVWCATSPQLAGIGGVYCENCNVSPVVTEEEFESWVSGAMGRLEGVAWYAVDEGNAERLWELSGRIPNFDKTNNR</sequence>
<comment type="caution">
    <text evidence="4">The sequence shown here is derived from an EMBL/GenBank/DDBJ whole genome shotgun (WGS) entry which is preliminary data.</text>
</comment>
<evidence type="ECO:0000313" key="5">
    <source>
        <dbReference type="Proteomes" id="UP000451233"/>
    </source>
</evidence>
<dbReference type="NCBIfam" id="NF004845">
    <property type="entry name" value="PRK06196.1"/>
    <property type="match status" value="1"/>
</dbReference>
<dbReference type="Gene3D" id="3.40.50.720">
    <property type="entry name" value="NAD(P)-binding Rossmann-like Domain"/>
    <property type="match status" value="1"/>
</dbReference>
<evidence type="ECO:0000313" key="4">
    <source>
        <dbReference type="EMBL" id="MXV17257.1"/>
    </source>
</evidence>
<dbReference type="PRINTS" id="PR00081">
    <property type="entry name" value="GDHRDH"/>
</dbReference>
<name>A0A7K1Y2Q0_9SPHI</name>
<dbReference type="PANTHER" id="PTHR24320:SF148">
    <property type="entry name" value="NAD(P)-BINDING ROSSMANN-FOLD SUPERFAMILY PROTEIN"/>
    <property type="match status" value="1"/>
</dbReference>
<dbReference type="InterPro" id="IPR036291">
    <property type="entry name" value="NAD(P)-bd_dom_sf"/>
</dbReference>
<reference evidence="4 5" key="1">
    <citation type="submission" date="2019-11" db="EMBL/GenBank/DDBJ databases">
        <title>Pedobacter sp. HMF7056 Genome sequencing and assembly.</title>
        <authorList>
            <person name="Kang H."/>
            <person name="Kim H."/>
            <person name="Joh K."/>
        </authorList>
    </citation>
    <scope>NUCLEOTIDE SEQUENCE [LARGE SCALE GENOMIC DNA]</scope>
    <source>
        <strain evidence="4 5">HMF7056</strain>
    </source>
</reference>
<evidence type="ECO:0000256" key="3">
    <source>
        <dbReference type="ARBA" id="ARBA00071493"/>
    </source>
</evidence>
<dbReference type="InterPro" id="IPR002347">
    <property type="entry name" value="SDR_fam"/>
</dbReference>
<keyword evidence="2" id="KW-0560">Oxidoreductase</keyword>
<accession>A0A7K1Y2Q0</accession>
<dbReference type="Proteomes" id="UP000451233">
    <property type="component" value="Unassembled WGS sequence"/>
</dbReference>
<gene>
    <name evidence="4" type="ORF">GS398_18305</name>
</gene>
<keyword evidence="5" id="KW-1185">Reference proteome</keyword>
<evidence type="ECO:0000256" key="1">
    <source>
        <dbReference type="ARBA" id="ARBA00006484"/>
    </source>
</evidence>
<dbReference type="RefSeq" id="WP_160908250.1">
    <property type="nucleotide sequence ID" value="NZ_WVHS01000004.1"/>
</dbReference>
<dbReference type="AlphaFoldDB" id="A0A7K1Y2Q0"/>
<dbReference type="PANTHER" id="PTHR24320">
    <property type="entry name" value="RETINOL DEHYDROGENASE"/>
    <property type="match status" value="1"/>
</dbReference>
<proteinExistence type="inferred from homology"/>
<dbReference type="Pfam" id="PF00106">
    <property type="entry name" value="adh_short"/>
    <property type="match status" value="1"/>
</dbReference>
<protein>
    <recommendedName>
        <fullName evidence="3">Probable oxidoreductase</fullName>
    </recommendedName>
</protein>
<organism evidence="4 5">
    <name type="scientific">Hufsiella ginkgonis</name>
    <dbReference type="NCBI Taxonomy" id="2695274"/>
    <lineage>
        <taxon>Bacteria</taxon>
        <taxon>Pseudomonadati</taxon>
        <taxon>Bacteroidota</taxon>
        <taxon>Sphingobacteriia</taxon>
        <taxon>Sphingobacteriales</taxon>
        <taxon>Sphingobacteriaceae</taxon>
        <taxon>Hufsiella</taxon>
    </lineage>
</organism>
<dbReference type="EMBL" id="WVHS01000004">
    <property type="protein sequence ID" value="MXV17257.1"/>
    <property type="molecule type" value="Genomic_DNA"/>
</dbReference>
<dbReference type="SUPFAM" id="SSF51735">
    <property type="entry name" value="NAD(P)-binding Rossmann-fold domains"/>
    <property type="match status" value="1"/>
</dbReference>
<evidence type="ECO:0000256" key="2">
    <source>
        <dbReference type="ARBA" id="ARBA00023002"/>
    </source>
</evidence>
<dbReference type="FunFam" id="3.40.50.720:FF:000594">
    <property type="entry name" value="Short-chain oxidoreductase"/>
    <property type="match status" value="1"/>
</dbReference>
<dbReference type="GO" id="GO:0016491">
    <property type="term" value="F:oxidoreductase activity"/>
    <property type="evidence" value="ECO:0007669"/>
    <property type="project" value="UniProtKB-KW"/>
</dbReference>